<accession>A0A6J6G4N6</accession>
<sequence length="76" mass="8467">MNIELCVSTSRVAVGSHDDTFAGSQTVRLNDIWWAELVEGSVNFLEGRCTHRSAGGDSRRLHDLFSKILRTFEPSS</sequence>
<name>A0A6J6G4N6_9ZZZZ</name>
<reference evidence="1" key="1">
    <citation type="submission" date="2020-05" db="EMBL/GenBank/DDBJ databases">
        <authorList>
            <person name="Chiriac C."/>
            <person name="Salcher M."/>
            <person name="Ghai R."/>
            <person name="Kavagutti S V."/>
        </authorList>
    </citation>
    <scope>NUCLEOTIDE SEQUENCE</scope>
</reference>
<organism evidence="1">
    <name type="scientific">freshwater metagenome</name>
    <dbReference type="NCBI Taxonomy" id="449393"/>
    <lineage>
        <taxon>unclassified sequences</taxon>
        <taxon>metagenomes</taxon>
        <taxon>ecological metagenomes</taxon>
    </lineage>
</organism>
<protein>
    <submittedName>
        <fullName evidence="1">Unannotated protein</fullName>
    </submittedName>
</protein>
<gene>
    <name evidence="1" type="ORF">UFOPK1788_00686</name>
</gene>
<dbReference type="AlphaFoldDB" id="A0A6J6G4N6"/>
<evidence type="ECO:0000313" key="1">
    <source>
        <dbReference type="EMBL" id="CAB4593965.1"/>
    </source>
</evidence>
<proteinExistence type="predicted"/>
<dbReference type="EMBL" id="CAEZUE010000078">
    <property type="protein sequence ID" value="CAB4593965.1"/>
    <property type="molecule type" value="Genomic_DNA"/>
</dbReference>